<feature type="domain" description="CWH43-like N-terminal" evidence="6">
    <location>
        <begin position="72"/>
        <end position="240"/>
    </location>
</feature>
<name>A0AAD6XTI0_9AGAR</name>
<feature type="transmembrane region" description="Helical" evidence="5">
    <location>
        <begin position="91"/>
        <end position="109"/>
    </location>
</feature>
<feature type="transmembrane region" description="Helical" evidence="5">
    <location>
        <begin position="129"/>
        <end position="151"/>
    </location>
</feature>
<evidence type="ECO:0000313" key="8">
    <source>
        <dbReference type="Proteomes" id="UP001222325"/>
    </source>
</evidence>
<feature type="transmembrane region" description="Helical" evidence="5">
    <location>
        <begin position="187"/>
        <end position="210"/>
    </location>
</feature>
<reference evidence="7" key="1">
    <citation type="submission" date="2023-03" db="EMBL/GenBank/DDBJ databases">
        <title>Massive genome expansion in bonnet fungi (Mycena s.s.) driven by repeated elements and novel gene families across ecological guilds.</title>
        <authorList>
            <consortium name="Lawrence Berkeley National Laboratory"/>
            <person name="Harder C.B."/>
            <person name="Miyauchi S."/>
            <person name="Viragh M."/>
            <person name="Kuo A."/>
            <person name="Thoen E."/>
            <person name="Andreopoulos B."/>
            <person name="Lu D."/>
            <person name="Skrede I."/>
            <person name="Drula E."/>
            <person name="Henrissat B."/>
            <person name="Morin E."/>
            <person name="Kohler A."/>
            <person name="Barry K."/>
            <person name="LaButti K."/>
            <person name="Morin E."/>
            <person name="Salamov A."/>
            <person name="Lipzen A."/>
            <person name="Mereny Z."/>
            <person name="Hegedus B."/>
            <person name="Baldrian P."/>
            <person name="Stursova M."/>
            <person name="Weitz H."/>
            <person name="Taylor A."/>
            <person name="Grigoriev I.V."/>
            <person name="Nagy L.G."/>
            <person name="Martin F."/>
            <person name="Kauserud H."/>
        </authorList>
    </citation>
    <scope>NUCLEOTIDE SEQUENCE</scope>
    <source>
        <strain evidence="7">CBHHK173m</strain>
    </source>
</reference>
<evidence type="ECO:0000256" key="5">
    <source>
        <dbReference type="SAM" id="Phobius"/>
    </source>
</evidence>
<protein>
    <submittedName>
        <fullName evidence="7">Frag1/DRAM/Sfk1 family-domain-containing protein</fullName>
    </submittedName>
</protein>
<keyword evidence="8" id="KW-1185">Reference proteome</keyword>
<comment type="caution">
    <text evidence="7">The sequence shown here is derived from an EMBL/GenBank/DDBJ whole genome shotgun (WGS) entry which is preliminary data.</text>
</comment>
<comment type="subcellular location">
    <subcellularLocation>
        <location evidence="1">Endomembrane system</location>
        <topology evidence="1">Multi-pass membrane protein</topology>
    </subcellularLocation>
</comment>
<feature type="transmembrane region" description="Helical" evidence="5">
    <location>
        <begin position="157"/>
        <end position="175"/>
    </location>
</feature>
<evidence type="ECO:0000256" key="3">
    <source>
        <dbReference type="ARBA" id="ARBA00022989"/>
    </source>
</evidence>
<evidence type="ECO:0000256" key="1">
    <source>
        <dbReference type="ARBA" id="ARBA00004127"/>
    </source>
</evidence>
<evidence type="ECO:0000259" key="6">
    <source>
        <dbReference type="Pfam" id="PF10277"/>
    </source>
</evidence>
<dbReference type="Proteomes" id="UP001222325">
    <property type="component" value="Unassembled WGS sequence"/>
</dbReference>
<evidence type="ECO:0000313" key="7">
    <source>
        <dbReference type="EMBL" id="KAJ7086134.1"/>
    </source>
</evidence>
<dbReference type="Pfam" id="PF10277">
    <property type="entry name" value="Frag1"/>
    <property type="match status" value="1"/>
</dbReference>
<accession>A0AAD6XTI0</accession>
<dbReference type="GO" id="GO:0012505">
    <property type="term" value="C:endomembrane system"/>
    <property type="evidence" value="ECO:0007669"/>
    <property type="project" value="UniProtKB-SubCell"/>
</dbReference>
<dbReference type="PANTHER" id="PTHR21324:SF2">
    <property type="entry name" value="EG:22E5.9 PROTEIN"/>
    <property type="match status" value="1"/>
</dbReference>
<dbReference type="EMBL" id="JARJCN010000032">
    <property type="protein sequence ID" value="KAJ7086134.1"/>
    <property type="molecule type" value="Genomic_DNA"/>
</dbReference>
<proteinExistence type="predicted"/>
<dbReference type="AlphaFoldDB" id="A0AAD6XTI0"/>
<organism evidence="7 8">
    <name type="scientific">Mycena belliarum</name>
    <dbReference type="NCBI Taxonomy" id="1033014"/>
    <lineage>
        <taxon>Eukaryota</taxon>
        <taxon>Fungi</taxon>
        <taxon>Dikarya</taxon>
        <taxon>Basidiomycota</taxon>
        <taxon>Agaricomycotina</taxon>
        <taxon>Agaricomycetes</taxon>
        <taxon>Agaricomycetidae</taxon>
        <taxon>Agaricales</taxon>
        <taxon>Marasmiineae</taxon>
        <taxon>Mycenaceae</taxon>
        <taxon>Mycena</taxon>
    </lineage>
</organism>
<feature type="transmembrane region" description="Helical" evidence="5">
    <location>
        <begin position="216"/>
        <end position="236"/>
    </location>
</feature>
<dbReference type="InterPro" id="IPR050911">
    <property type="entry name" value="DRAM/TMEM150_Autophagy_Mod"/>
</dbReference>
<gene>
    <name evidence="7" type="ORF">B0H15DRAFT_950726</name>
</gene>
<dbReference type="PANTHER" id="PTHR21324">
    <property type="entry name" value="FASTING-INDUCIBLE INTEGRAL MEMBRANE PROTEIN TM6P1-RELATED"/>
    <property type="match status" value="1"/>
</dbReference>
<dbReference type="GO" id="GO:0005886">
    <property type="term" value="C:plasma membrane"/>
    <property type="evidence" value="ECO:0007669"/>
    <property type="project" value="TreeGrafter"/>
</dbReference>
<dbReference type="InterPro" id="IPR019402">
    <property type="entry name" value="CWH43_N"/>
</dbReference>
<keyword evidence="2 5" id="KW-0812">Transmembrane</keyword>
<keyword evidence="4 5" id="KW-0472">Membrane</keyword>
<sequence length="275" mass="30533">MQPNGHAHAEPHPRAHWWYVWIPIFSAVIWDDPVAAGRVARGGRHGQAAGRDTVRTTCVSWTAYQFFRGAASQANSIAYISDVGADFLKPLFIAGCAITAVTFFLSLVVERYLRHSGRLIPTMRRREKVFSILAVLGSVLGGAGLVLLSIFDTRRHPRLHRVFLLLFMLGYRWLAKDYRDVRHLRTAYIAKGAIAGVLVLLAVAFGIALFRAPSAGAVLEWAIALGFTFYLLTFYYDLRQAKGVYKGQLGAENMGNQRRWAGMRQRVGGNAVGVV</sequence>
<keyword evidence="3 5" id="KW-1133">Transmembrane helix</keyword>
<evidence type="ECO:0000256" key="4">
    <source>
        <dbReference type="ARBA" id="ARBA00023136"/>
    </source>
</evidence>
<evidence type="ECO:0000256" key="2">
    <source>
        <dbReference type="ARBA" id="ARBA00022692"/>
    </source>
</evidence>